<accession>A0ACB6ZR98</accession>
<evidence type="ECO:0000313" key="2">
    <source>
        <dbReference type="Proteomes" id="UP000886501"/>
    </source>
</evidence>
<organism evidence="1 2">
    <name type="scientific">Thelephora ganbajun</name>
    <name type="common">Ganba fungus</name>
    <dbReference type="NCBI Taxonomy" id="370292"/>
    <lineage>
        <taxon>Eukaryota</taxon>
        <taxon>Fungi</taxon>
        <taxon>Dikarya</taxon>
        <taxon>Basidiomycota</taxon>
        <taxon>Agaricomycotina</taxon>
        <taxon>Agaricomycetes</taxon>
        <taxon>Thelephorales</taxon>
        <taxon>Thelephoraceae</taxon>
        <taxon>Thelephora</taxon>
    </lineage>
</organism>
<protein>
    <submittedName>
        <fullName evidence="1">Uncharacterized protein</fullName>
    </submittedName>
</protein>
<sequence>MFNVEQKRRQISNRSTAVPMDFEFTNRASPNIKPAWVADDSFHAPQKRNYDEASPQPSLFPPQDTASERSFIPTSEPYLFPAAGPHTPFPPHWQPPPPHVKNPEIFDVDMSEVSPNIFKAQQQVRDDSPSKPEEESRVVALSGIRRMSRSRYRNAALKRRDVDADDADEESVNSEDEEQSDRESRVIKPAKPMTTNNHYTLNLTPSALTVKPDLPYTLSGYLQVFFNTSLCVVFLWLLLQFILTVQRDVQQRILEHSMDIVQEIKACSVLYKNNFCEGNIVPHMFQPCGEWETCMNRDPSKIGRARIGAQLLAEIVNAFVENISWKTFFFSVVSLAIFTLFINSLFTFYRSKHYHAPHSAPVPIPQPQYVMPPQTPRRGKPGSKWKPGDDGNDIGTLTGRRQMDDGTITKIKGN</sequence>
<dbReference type="EMBL" id="MU117971">
    <property type="protein sequence ID" value="KAF9652057.1"/>
    <property type="molecule type" value="Genomic_DNA"/>
</dbReference>
<reference evidence="1" key="2">
    <citation type="journal article" date="2020" name="Nat. Commun.">
        <title>Large-scale genome sequencing of mycorrhizal fungi provides insights into the early evolution of symbiotic traits.</title>
        <authorList>
            <person name="Miyauchi S."/>
            <person name="Kiss E."/>
            <person name="Kuo A."/>
            <person name="Drula E."/>
            <person name="Kohler A."/>
            <person name="Sanchez-Garcia M."/>
            <person name="Morin E."/>
            <person name="Andreopoulos B."/>
            <person name="Barry K.W."/>
            <person name="Bonito G."/>
            <person name="Buee M."/>
            <person name="Carver A."/>
            <person name="Chen C."/>
            <person name="Cichocki N."/>
            <person name="Clum A."/>
            <person name="Culley D."/>
            <person name="Crous P.W."/>
            <person name="Fauchery L."/>
            <person name="Girlanda M."/>
            <person name="Hayes R.D."/>
            <person name="Keri Z."/>
            <person name="LaButti K."/>
            <person name="Lipzen A."/>
            <person name="Lombard V."/>
            <person name="Magnuson J."/>
            <person name="Maillard F."/>
            <person name="Murat C."/>
            <person name="Nolan M."/>
            <person name="Ohm R.A."/>
            <person name="Pangilinan J."/>
            <person name="Pereira M.F."/>
            <person name="Perotto S."/>
            <person name="Peter M."/>
            <person name="Pfister S."/>
            <person name="Riley R."/>
            <person name="Sitrit Y."/>
            <person name="Stielow J.B."/>
            <person name="Szollosi G."/>
            <person name="Zifcakova L."/>
            <person name="Stursova M."/>
            <person name="Spatafora J.W."/>
            <person name="Tedersoo L."/>
            <person name="Vaario L.M."/>
            <person name="Yamada A."/>
            <person name="Yan M."/>
            <person name="Wang P."/>
            <person name="Xu J."/>
            <person name="Bruns T."/>
            <person name="Baldrian P."/>
            <person name="Vilgalys R."/>
            <person name="Dunand C."/>
            <person name="Henrissat B."/>
            <person name="Grigoriev I.V."/>
            <person name="Hibbett D."/>
            <person name="Nagy L.G."/>
            <person name="Martin F.M."/>
        </authorList>
    </citation>
    <scope>NUCLEOTIDE SEQUENCE</scope>
    <source>
        <strain evidence="1">P2</strain>
    </source>
</reference>
<gene>
    <name evidence="1" type="ORF">BDM02DRAFT_3109836</name>
</gene>
<reference evidence="1" key="1">
    <citation type="submission" date="2019-10" db="EMBL/GenBank/DDBJ databases">
        <authorList>
            <consortium name="DOE Joint Genome Institute"/>
            <person name="Kuo A."/>
            <person name="Miyauchi S."/>
            <person name="Kiss E."/>
            <person name="Drula E."/>
            <person name="Kohler A."/>
            <person name="Sanchez-Garcia M."/>
            <person name="Andreopoulos B."/>
            <person name="Barry K.W."/>
            <person name="Bonito G."/>
            <person name="Buee M."/>
            <person name="Carver A."/>
            <person name="Chen C."/>
            <person name="Cichocki N."/>
            <person name="Clum A."/>
            <person name="Culley D."/>
            <person name="Crous P.W."/>
            <person name="Fauchery L."/>
            <person name="Girlanda M."/>
            <person name="Hayes R."/>
            <person name="Keri Z."/>
            <person name="Labutti K."/>
            <person name="Lipzen A."/>
            <person name="Lombard V."/>
            <person name="Magnuson J."/>
            <person name="Maillard F."/>
            <person name="Morin E."/>
            <person name="Murat C."/>
            <person name="Nolan M."/>
            <person name="Ohm R."/>
            <person name="Pangilinan J."/>
            <person name="Pereira M."/>
            <person name="Perotto S."/>
            <person name="Peter M."/>
            <person name="Riley R."/>
            <person name="Sitrit Y."/>
            <person name="Stielow B."/>
            <person name="Szollosi G."/>
            <person name="Zifcakova L."/>
            <person name="Stursova M."/>
            <person name="Spatafora J.W."/>
            <person name="Tedersoo L."/>
            <person name="Vaario L.-M."/>
            <person name="Yamada A."/>
            <person name="Yan M."/>
            <person name="Wang P."/>
            <person name="Xu J."/>
            <person name="Bruns T."/>
            <person name="Baldrian P."/>
            <person name="Vilgalys R."/>
            <person name="Henrissat B."/>
            <person name="Grigoriev I.V."/>
            <person name="Hibbett D."/>
            <person name="Nagy L.G."/>
            <person name="Martin F.M."/>
        </authorList>
    </citation>
    <scope>NUCLEOTIDE SEQUENCE</scope>
    <source>
        <strain evidence="1">P2</strain>
    </source>
</reference>
<keyword evidence="2" id="KW-1185">Reference proteome</keyword>
<comment type="caution">
    <text evidence="1">The sequence shown here is derived from an EMBL/GenBank/DDBJ whole genome shotgun (WGS) entry which is preliminary data.</text>
</comment>
<dbReference type="Proteomes" id="UP000886501">
    <property type="component" value="Unassembled WGS sequence"/>
</dbReference>
<name>A0ACB6ZR98_THEGA</name>
<proteinExistence type="predicted"/>
<evidence type="ECO:0000313" key="1">
    <source>
        <dbReference type="EMBL" id="KAF9652057.1"/>
    </source>
</evidence>